<feature type="coiled-coil region" evidence="1">
    <location>
        <begin position="11"/>
        <end position="74"/>
    </location>
</feature>
<keyword evidence="1" id="KW-0175">Coiled coil</keyword>
<organism evidence="2">
    <name type="scientific">viral metagenome</name>
    <dbReference type="NCBI Taxonomy" id="1070528"/>
    <lineage>
        <taxon>unclassified sequences</taxon>
        <taxon>metagenomes</taxon>
        <taxon>organismal metagenomes</taxon>
    </lineage>
</organism>
<dbReference type="AlphaFoldDB" id="A0A6C0DAC6"/>
<name>A0A6C0DAC6_9ZZZZ</name>
<evidence type="ECO:0000313" key="2">
    <source>
        <dbReference type="EMBL" id="QHT13320.1"/>
    </source>
</evidence>
<sequence length="192" mass="21021">MDNVQLRNLYVKKIAKSVNNLEQKINLLSELDKAIYSQTGGDDTAIKTEVGSDIMTANDNLLNLKHSLEKLQKSSVDVGDIHHKLVFLAGEVQSIKDLSENINTDEVSKIIASIQSGADGLPNPPAWWTAEKDNIVSGDIDNLLAEIKGHGNTLNQQHLYLSTLVKALAKAGKDHSKVDEELRKVDDAIRSA</sequence>
<reference evidence="2" key="1">
    <citation type="journal article" date="2020" name="Nature">
        <title>Giant virus diversity and host interactions through global metagenomics.</title>
        <authorList>
            <person name="Schulz F."/>
            <person name="Roux S."/>
            <person name="Paez-Espino D."/>
            <person name="Jungbluth S."/>
            <person name="Walsh D.A."/>
            <person name="Denef V.J."/>
            <person name="McMahon K.D."/>
            <person name="Konstantinidis K.T."/>
            <person name="Eloe-Fadrosh E.A."/>
            <person name="Kyrpides N.C."/>
            <person name="Woyke T."/>
        </authorList>
    </citation>
    <scope>NUCLEOTIDE SEQUENCE</scope>
    <source>
        <strain evidence="2">GVMAG-M-3300023174-131</strain>
    </source>
</reference>
<protein>
    <submittedName>
        <fullName evidence="2">Uncharacterized protein</fullName>
    </submittedName>
</protein>
<accession>A0A6C0DAC6</accession>
<evidence type="ECO:0000256" key="1">
    <source>
        <dbReference type="SAM" id="Coils"/>
    </source>
</evidence>
<proteinExistence type="predicted"/>
<dbReference type="EMBL" id="MN739565">
    <property type="protein sequence ID" value="QHT13320.1"/>
    <property type="molecule type" value="Genomic_DNA"/>
</dbReference>